<evidence type="ECO:0000313" key="1">
    <source>
        <dbReference type="EMBL" id="KAF6300419.1"/>
    </source>
</evidence>
<dbReference type="EMBL" id="JABWUV010000016">
    <property type="protein sequence ID" value="KAF6300419.1"/>
    <property type="molecule type" value="Genomic_DNA"/>
</dbReference>
<reference evidence="1 2" key="1">
    <citation type="journal article" date="2020" name="Nature">
        <title>Six reference-quality genomes reveal evolution of bat adaptations.</title>
        <authorList>
            <person name="Jebb D."/>
            <person name="Huang Z."/>
            <person name="Pippel M."/>
            <person name="Hughes G.M."/>
            <person name="Lavrichenko K."/>
            <person name="Devanna P."/>
            <person name="Winkler S."/>
            <person name="Jermiin L.S."/>
            <person name="Skirmuntt E.C."/>
            <person name="Katzourakis A."/>
            <person name="Burkitt-Gray L."/>
            <person name="Ray D.A."/>
            <person name="Sullivan K.A.M."/>
            <person name="Roscito J.G."/>
            <person name="Kirilenko B.M."/>
            <person name="Davalos L.M."/>
            <person name="Corthals A.P."/>
            <person name="Power M.L."/>
            <person name="Jones G."/>
            <person name="Ransome R.D."/>
            <person name="Dechmann D.K.N."/>
            <person name="Locatelli A.G."/>
            <person name="Puechmaille S.J."/>
            <person name="Fedrigo O."/>
            <person name="Jarvis E.D."/>
            <person name="Hiller M."/>
            <person name="Vernes S.C."/>
            <person name="Myers E.W."/>
            <person name="Teeling E.C."/>
        </authorList>
    </citation>
    <scope>NUCLEOTIDE SEQUENCE [LARGE SCALE GENOMIC DNA]</scope>
    <source>
        <strain evidence="1">MMyoMyo1</strain>
        <tissue evidence="1">Flight muscle</tissue>
    </source>
</reference>
<evidence type="ECO:0000313" key="2">
    <source>
        <dbReference type="Proteomes" id="UP000527355"/>
    </source>
</evidence>
<keyword evidence="2" id="KW-1185">Reference proteome</keyword>
<name>A0A7J7TI60_MYOMY</name>
<gene>
    <name evidence="1" type="ORF">mMyoMyo1_004324</name>
</gene>
<organism evidence="1 2">
    <name type="scientific">Myotis myotis</name>
    <name type="common">Greater mouse-eared bat</name>
    <name type="synonym">Vespertilio myotis</name>
    <dbReference type="NCBI Taxonomy" id="51298"/>
    <lineage>
        <taxon>Eukaryota</taxon>
        <taxon>Metazoa</taxon>
        <taxon>Chordata</taxon>
        <taxon>Craniata</taxon>
        <taxon>Vertebrata</taxon>
        <taxon>Euteleostomi</taxon>
        <taxon>Mammalia</taxon>
        <taxon>Eutheria</taxon>
        <taxon>Laurasiatheria</taxon>
        <taxon>Chiroptera</taxon>
        <taxon>Yangochiroptera</taxon>
        <taxon>Vespertilionidae</taxon>
        <taxon>Myotis</taxon>
    </lineage>
</organism>
<dbReference type="Proteomes" id="UP000527355">
    <property type="component" value="Unassembled WGS sequence"/>
</dbReference>
<proteinExistence type="predicted"/>
<protein>
    <submittedName>
        <fullName evidence="1">EFR3-like protein A</fullName>
    </submittedName>
</protein>
<comment type="caution">
    <text evidence="1">The sequence shown here is derived from an EMBL/GenBank/DDBJ whole genome shotgun (WGS) entry which is preliminary data.</text>
</comment>
<sequence length="41" mass="4952">MLPRLLKCGRWKPLIFCQSTFSEISARFQNLWRNMTKVCTF</sequence>
<dbReference type="AlphaFoldDB" id="A0A7J7TI60"/>
<accession>A0A7J7TI60</accession>